<dbReference type="PANTHER" id="PTHR11530">
    <property type="entry name" value="D-AMINO ACID OXIDASE"/>
    <property type="match status" value="1"/>
</dbReference>
<feature type="binding site" evidence="9">
    <location>
        <position position="275"/>
    </location>
    <ligand>
        <name>D-dopa</name>
        <dbReference type="ChEBI" id="CHEBI:149689"/>
    </ligand>
</feature>
<keyword evidence="4 9" id="KW-0274">FAD</keyword>
<evidence type="ECO:0000256" key="4">
    <source>
        <dbReference type="ARBA" id="ARBA00022827"/>
    </source>
</evidence>
<dbReference type="SUPFAM" id="SSF54373">
    <property type="entry name" value="FAD-linked reductases, C-terminal domain"/>
    <property type="match status" value="1"/>
</dbReference>
<dbReference type="PANTHER" id="PTHR11530:SF11">
    <property type="entry name" value="D-ASPARTATE OXIDASE"/>
    <property type="match status" value="1"/>
</dbReference>
<dbReference type="Gene3D" id="3.40.50.720">
    <property type="entry name" value="NAD(P)-binding Rossmann-like Domain"/>
    <property type="match status" value="1"/>
</dbReference>
<accession>A0A919SLB8</accession>
<keyword evidence="3" id="KW-0285">Flavoprotein</keyword>
<dbReference type="PIRSF" id="PIRSF000189">
    <property type="entry name" value="D-aa_oxidase"/>
    <property type="match status" value="1"/>
</dbReference>
<feature type="binding site" evidence="9">
    <location>
        <position position="154"/>
    </location>
    <ligand>
        <name>FAD</name>
        <dbReference type="ChEBI" id="CHEBI:57692"/>
    </ligand>
</feature>
<dbReference type="EMBL" id="BOQP01000017">
    <property type="protein sequence ID" value="GIM73844.1"/>
    <property type="molecule type" value="Genomic_DNA"/>
</dbReference>
<evidence type="ECO:0000313" key="11">
    <source>
        <dbReference type="EMBL" id="GIM73844.1"/>
    </source>
</evidence>
<feature type="binding site" evidence="9">
    <location>
        <position position="193"/>
    </location>
    <ligand>
        <name>D-dopa</name>
        <dbReference type="ChEBI" id="CHEBI:149689"/>
    </ligand>
</feature>
<keyword evidence="12" id="KW-1185">Reference proteome</keyword>
<dbReference type="GO" id="GO:0019478">
    <property type="term" value="P:D-amino acid catabolic process"/>
    <property type="evidence" value="ECO:0007669"/>
    <property type="project" value="TreeGrafter"/>
</dbReference>
<name>A0A919SLB8_9ACTN</name>
<evidence type="ECO:0000256" key="2">
    <source>
        <dbReference type="ARBA" id="ARBA00006730"/>
    </source>
</evidence>
<proteinExistence type="inferred from homology"/>
<protein>
    <recommendedName>
        <fullName evidence="7">D-amino-acid oxidase</fullName>
        <ecNumber evidence="6">1.4.3.3</ecNumber>
    </recommendedName>
</protein>
<keyword evidence="5" id="KW-0560">Oxidoreductase</keyword>
<evidence type="ECO:0000259" key="10">
    <source>
        <dbReference type="Pfam" id="PF01266"/>
    </source>
</evidence>
<dbReference type="Pfam" id="PF01266">
    <property type="entry name" value="DAO"/>
    <property type="match status" value="2"/>
</dbReference>
<dbReference type="GO" id="GO:0005737">
    <property type="term" value="C:cytoplasm"/>
    <property type="evidence" value="ECO:0007669"/>
    <property type="project" value="TreeGrafter"/>
</dbReference>
<evidence type="ECO:0000256" key="3">
    <source>
        <dbReference type="ARBA" id="ARBA00022630"/>
    </source>
</evidence>
<dbReference type="GO" id="GO:0071949">
    <property type="term" value="F:FAD binding"/>
    <property type="evidence" value="ECO:0007669"/>
    <property type="project" value="InterPro"/>
</dbReference>
<evidence type="ECO:0000256" key="6">
    <source>
        <dbReference type="ARBA" id="ARBA00039101"/>
    </source>
</evidence>
<feature type="binding site" evidence="9">
    <location>
        <position position="248"/>
    </location>
    <ligand>
        <name>D-dopa</name>
        <dbReference type="ChEBI" id="CHEBI:149689"/>
    </ligand>
</feature>
<evidence type="ECO:0000256" key="7">
    <source>
        <dbReference type="ARBA" id="ARBA00039751"/>
    </source>
</evidence>
<evidence type="ECO:0000256" key="8">
    <source>
        <dbReference type="ARBA" id="ARBA00049547"/>
    </source>
</evidence>
<dbReference type="InterPro" id="IPR006076">
    <property type="entry name" value="FAD-dep_OxRdtase"/>
</dbReference>
<dbReference type="SUPFAM" id="SSF51971">
    <property type="entry name" value="Nucleotide-binding domain"/>
    <property type="match status" value="1"/>
</dbReference>
<dbReference type="PROSITE" id="PS00677">
    <property type="entry name" value="DAO"/>
    <property type="match status" value="1"/>
</dbReference>
<feature type="binding site" evidence="9">
    <location>
        <begin position="274"/>
        <end position="279"/>
    </location>
    <ligand>
        <name>FAD</name>
        <dbReference type="ChEBI" id="CHEBI:57692"/>
    </ligand>
</feature>
<evidence type="ECO:0000313" key="12">
    <source>
        <dbReference type="Proteomes" id="UP000680865"/>
    </source>
</evidence>
<comment type="similarity">
    <text evidence="2">Belongs to the DAMOX/DASOX family.</text>
</comment>
<sequence length="296" mass="31939">MTVLGAGIIGLTAAVRLQQRGARVTVVHDTATLDTVSAVAAAVWYPTHTDPQPRVRDWTRRSYAEFLRQADAGVPGVLLRRTRMLVRADLPWWAPPDATLTAHELRFTAPLAEMDVYLPWLHERIVDAGGRFVRRHIEDPALLLSGTPVVVNATGLAAADKDLYPVRGQIVLVTNPGLHESVRDEHNPAGITYVHPRRHDVVLGGTFEENRSDTTPDPGETAAIVARCTALVPALREARTLTTRIGLRPARHGGPRVEAVTTGRGRIIHAYGHGGAGMTMSWGCADEVASLALGAG</sequence>
<dbReference type="GO" id="GO:0003884">
    <property type="term" value="F:D-amino-acid oxidase activity"/>
    <property type="evidence" value="ECO:0007669"/>
    <property type="project" value="UniProtKB-EC"/>
</dbReference>
<gene>
    <name evidence="11" type="ORF">Aco04nite_37410</name>
</gene>
<evidence type="ECO:0000256" key="5">
    <source>
        <dbReference type="ARBA" id="ARBA00023002"/>
    </source>
</evidence>
<comment type="cofactor">
    <cofactor evidence="1 9">
        <name>FAD</name>
        <dbReference type="ChEBI" id="CHEBI:57692"/>
    </cofactor>
</comment>
<evidence type="ECO:0000256" key="9">
    <source>
        <dbReference type="PIRSR" id="PIRSR000189-1"/>
    </source>
</evidence>
<feature type="domain" description="FAD dependent oxidoreductase" evidence="10">
    <location>
        <begin position="115"/>
        <end position="291"/>
    </location>
</feature>
<dbReference type="Gene3D" id="3.30.9.10">
    <property type="entry name" value="D-Amino Acid Oxidase, subunit A, domain 2"/>
    <property type="match status" value="1"/>
</dbReference>
<dbReference type="Proteomes" id="UP000680865">
    <property type="component" value="Unassembled WGS sequence"/>
</dbReference>
<feature type="domain" description="FAD dependent oxidoreductase" evidence="10">
    <location>
        <begin position="2"/>
        <end position="86"/>
    </location>
</feature>
<dbReference type="InterPro" id="IPR023209">
    <property type="entry name" value="DAO"/>
</dbReference>
<organism evidence="11 12">
    <name type="scientific">Winogradskya consettensis</name>
    <dbReference type="NCBI Taxonomy" id="113560"/>
    <lineage>
        <taxon>Bacteria</taxon>
        <taxon>Bacillati</taxon>
        <taxon>Actinomycetota</taxon>
        <taxon>Actinomycetes</taxon>
        <taxon>Micromonosporales</taxon>
        <taxon>Micromonosporaceae</taxon>
        <taxon>Winogradskya</taxon>
    </lineage>
</organism>
<comment type="catalytic activity">
    <reaction evidence="8">
        <text>a D-alpha-amino acid + O2 + H2O = a 2-oxocarboxylate + H2O2 + NH4(+)</text>
        <dbReference type="Rhea" id="RHEA:21816"/>
        <dbReference type="ChEBI" id="CHEBI:15377"/>
        <dbReference type="ChEBI" id="CHEBI:15379"/>
        <dbReference type="ChEBI" id="CHEBI:16240"/>
        <dbReference type="ChEBI" id="CHEBI:28938"/>
        <dbReference type="ChEBI" id="CHEBI:35179"/>
        <dbReference type="ChEBI" id="CHEBI:59871"/>
        <dbReference type="EC" id="1.4.3.3"/>
    </reaction>
    <physiologicalReaction direction="left-to-right" evidence="8">
        <dbReference type="Rhea" id="RHEA:21817"/>
    </physiologicalReaction>
</comment>
<dbReference type="InterPro" id="IPR006181">
    <property type="entry name" value="D-amino_acid_oxidase_CS"/>
</dbReference>
<comment type="caution">
    <text evidence="11">The sequence shown here is derived from an EMBL/GenBank/DDBJ whole genome shotgun (WGS) entry which is preliminary data.</text>
</comment>
<reference evidence="11" key="1">
    <citation type="submission" date="2021-03" db="EMBL/GenBank/DDBJ databases">
        <title>Whole genome shotgun sequence of Actinoplanes consettensis NBRC 14913.</title>
        <authorList>
            <person name="Komaki H."/>
            <person name="Tamura T."/>
        </authorList>
    </citation>
    <scope>NUCLEOTIDE SEQUENCE</scope>
    <source>
        <strain evidence="11">NBRC 14913</strain>
    </source>
</reference>
<dbReference type="EC" id="1.4.3.3" evidence="6"/>
<dbReference type="AlphaFoldDB" id="A0A919SLB8"/>
<evidence type="ECO:0000256" key="1">
    <source>
        <dbReference type="ARBA" id="ARBA00001974"/>
    </source>
</evidence>